<accession>A0A087TP85</accession>
<dbReference type="Gene3D" id="1.25.40.420">
    <property type="match status" value="1"/>
</dbReference>
<evidence type="ECO:0000259" key="1">
    <source>
        <dbReference type="PROSITE" id="PS50097"/>
    </source>
</evidence>
<dbReference type="Pfam" id="PF00651">
    <property type="entry name" value="BTB"/>
    <property type="match status" value="1"/>
</dbReference>
<sequence>MRNYNLHFHWYVPFGWEGLEYSSSFGPSNAWNLSFRPDVLGKQPRKRLCLCRQRGGLKVELEGYLITKSQGFINFEGSMDKLSTFVFLPIFYYRLVNKRDPYVTIDLQVTEKKTSEEETDVNVEVAQTDTYFDMLDASDKLTAMIDVTALSLLSRDMKTMYEKRHHSDFTLVCGSRNFQVHKCVLSVRSPVFASMFQHSMIEATENRMTITDIYAFVLEQLVLFMYTGSINELSYSMARDLYSASDKYAVLQLKDKCSEFLISSVRTSTAVDVLILGDMHNDIILKNAAISFISGNFEDINTTEAWLTLVREHSALAIEVLSAAVTQAKSEFQNTN</sequence>
<dbReference type="SMART" id="SM00225">
    <property type="entry name" value="BTB"/>
    <property type="match status" value="1"/>
</dbReference>
<dbReference type="PANTHER" id="PTHR24413">
    <property type="entry name" value="SPECKLE-TYPE POZ PROTEIN"/>
    <property type="match status" value="1"/>
</dbReference>
<protein>
    <submittedName>
        <fullName evidence="2">Protein roadkill</fullName>
    </submittedName>
</protein>
<keyword evidence="3" id="KW-1185">Reference proteome</keyword>
<dbReference type="STRING" id="407821.A0A087TP85"/>
<dbReference type="OrthoDB" id="6437200at2759"/>
<dbReference type="PROSITE" id="PS50097">
    <property type="entry name" value="BTB"/>
    <property type="match status" value="1"/>
</dbReference>
<feature type="non-terminal residue" evidence="2">
    <location>
        <position position="336"/>
    </location>
</feature>
<evidence type="ECO:0000313" key="2">
    <source>
        <dbReference type="EMBL" id="KFM66924.1"/>
    </source>
</evidence>
<organism evidence="2 3">
    <name type="scientific">Stegodyphus mimosarum</name>
    <name type="common">African social velvet spider</name>
    <dbReference type="NCBI Taxonomy" id="407821"/>
    <lineage>
        <taxon>Eukaryota</taxon>
        <taxon>Metazoa</taxon>
        <taxon>Ecdysozoa</taxon>
        <taxon>Arthropoda</taxon>
        <taxon>Chelicerata</taxon>
        <taxon>Arachnida</taxon>
        <taxon>Araneae</taxon>
        <taxon>Araneomorphae</taxon>
        <taxon>Entelegynae</taxon>
        <taxon>Eresoidea</taxon>
        <taxon>Eresidae</taxon>
        <taxon>Stegodyphus</taxon>
    </lineage>
</organism>
<dbReference type="InterPro" id="IPR000210">
    <property type="entry name" value="BTB/POZ_dom"/>
</dbReference>
<dbReference type="Proteomes" id="UP000054359">
    <property type="component" value="Unassembled WGS sequence"/>
</dbReference>
<dbReference type="AlphaFoldDB" id="A0A087TP85"/>
<proteinExistence type="predicted"/>
<dbReference type="Gene3D" id="3.30.710.10">
    <property type="entry name" value="Potassium Channel Kv1.1, Chain A"/>
    <property type="match status" value="1"/>
</dbReference>
<dbReference type="FunFam" id="3.30.710.10:FF:000159">
    <property type="entry name" value="Speckle-type POZ protein B"/>
    <property type="match status" value="1"/>
</dbReference>
<dbReference type="InterPro" id="IPR011333">
    <property type="entry name" value="SKP1/BTB/POZ_sf"/>
</dbReference>
<reference evidence="2 3" key="1">
    <citation type="submission" date="2013-11" db="EMBL/GenBank/DDBJ databases">
        <title>Genome sequencing of Stegodyphus mimosarum.</title>
        <authorList>
            <person name="Bechsgaard J."/>
        </authorList>
    </citation>
    <scope>NUCLEOTIDE SEQUENCE [LARGE SCALE GENOMIC DNA]</scope>
</reference>
<name>A0A087TP85_STEMI</name>
<dbReference type="SUPFAM" id="SSF54695">
    <property type="entry name" value="POZ domain"/>
    <property type="match status" value="1"/>
</dbReference>
<dbReference type="EMBL" id="KK116133">
    <property type="protein sequence ID" value="KFM66924.1"/>
    <property type="molecule type" value="Genomic_DNA"/>
</dbReference>
<feature type="domain" description="BTB" evidence="1">
    <location>
        <begin position="167"/>
        <end position="234"/>
    </location>
</feature>
<gene>
    <name evidence="2" type="ORF">X975_23663</name>
</gene>
<evidence type="ECO:0000313" key="3">
    <source>
        <dbReference type="Proteomes" id="UP000054359"/>
    </source>
</evidence>